<reference evidence="2 3" key="1">
    <citation type="submission" date="2014-07" db="EMBL/GenBank/DDBJ databases">
        <title>Draft genome sequence of Thalassospira profundimaris R8-17.</title>
        <authorList>
            <person name="Lai Q."/>
            <person name="Shao Z."/>
        </authorList>
    </citation>
    <scope>NUCLEOTIDE SEQUENCE [LARGE SCALE GENOMIC DNA]</scope>
    <source>
        <strain evidence="2 3">R8-17</strain>
    </source>
</reference>
<accession>A0A367V8Q7</accession>
<comment type="caution">
    <text evidence="2">The sequence shown here is derived from an EMBL/GenBank/DDBJ whole genome shotgun (WGS) entry which is preliminary data.</text>
</comment>
<keyword evidence="1" id="KW-1133">Transmembrane helix</keyword>
<keyword evidence="1" id="KW-0472">Membrane</keyword>
<protein>
    <submittedName>
        <fullName evidence="2">Uncharacterized protein</fullName>
    </submittedName>
</protein>
<evidence type="ECO:0000256" key="1">
    <source>
        <dbReference type="SAM" id="Phobius"/>
    </source>
</evidence>
<name>A0A367V8Q7_9PROT</name>
<gene>
    <name evidence="2" type="ORF">TH6_12380</name>
</gene>
<organism evidence="2 3">
    <name type="scientific">Thalassospira profundimaris</name>
    <dbReference type="NCBI Taxonomy" id="502049"/>
    <lineage>
        <taxon>Bacteria</taxon>
        <taxon>Pseudomonadati</taxon>
        <taxon>Pseudomonadota</taxon>
        <taxon>Alphaproteobacteria</taxon>
        <taxon>Rhodospirillales</taxon>
        <taxon>Thalassospiraceae</taxon>
        <taxon>Thalassospira</taxon>
    </lineage>
</organism>
<keyword evidence="1" id="KW-0812">Transmembrane</keyword>
<proteinExistence type="predicted"/>
<feature type="transmembrane region" description="Helical" evidence="1">
    <location>
        <begin position="6"/>
        <end position="24"/>
    </location>
</feature>
<evidence type="ECO:0000313" key="2">
    <source>
        <dbReference type="EMBL" id="RCK21409.1"/>
    </source>
</evidence>
<dbReference type="AlphaFoldDB" id="A0A367V8Q7"/>
<evidence type="ECO:0000313" key="3">
    <source>
        <dbReference type="Proteomes" id="UP000253061"/>
    </source>
</evidence>
<dbReference type="EMBL" id="JPWB01000005">
    <property type="protein sequence ID" value="RCK21409.1"/>
    <property type="molecule type" value="Genomic_DNA"/>
</dbReference>
<sequence>MPPPKFLDSILSGLIFFGSVAPFGKTIRGNIWFDQHETRRLAKPAEIRWPNKGQVQDSMD</sequence>
<dbReference type="Proteomes" id="UP000253061">
    <property type="component" value="Unassembled WGS sequence"/>
</dbReference>